<name>A0ABS7VIP1_9HYPH</name>
<keyword evidence="3" id="KW-1185">Reference proteome</keyword>
<evidence type="ECO:0000313" key="3">
    <source>
        <dbReference type="Proteomes" id="UP000704176"/>
    </source>
</evidence>
<proteinExistence type="predicted"/>
<sequence length="97" mass="10339">MRLAASAAALVLAFATPAAAQSTSSPSSEATVTRAEIRELLDAVKATAKASRENVDYTRVVPDILFQILAKLDKIEDKLDKVETTLAAGRKPAQKKN</sequence>
<gene>
    <name evidence="2" type="ORF">K9B37_03515</name>
</gene>
<dbReference type="RefSeq" id="WP_224311405.1">
    <property type="nucleotide sequence ID" value="NZ_JAIRBM010000002.1"/>
</dbReference>
<feature type="signal peptide" evidence="1">
    <location>
        <begin position="1"/>
        <end position="20"/>
    </location>
</feature>
<keyword evidence="1" id="KW-0732">Signal</keyword>
<reference evidence="2 3" key="1">
    <citation type="submission" date="2021-09" db="EMBL/GenBank/DDBJ databases">
        <title>The complete genome sequence of a new microorganism.</title>
        <authorList>
            <person name="Zi Z."/>
        </authorList>
    </citation>
    <scope>NUCLEOTIDE SEQUENCE [LARGE SCALE GENOMIC DNA]</scope>
    <source>
        <strain evidence="2 3">WGZ8</strain>
    </source>
</reference>
<dbReference type="Proteomes" id="UP000704176">
    <property type="component" value="Unassembled WGS sequence"/>
</dbReference>
<feature type="chain" id="PRO_5045994058" description="Peptidase S74 domain-containing protein" evidence="1">
    <location>
        <begin position="21"/>
        <end position="97"/>
    </location>
</feature>
<accession>A0ABS7VIP1</accession>
<evidence type="ECO:0008006" key="4">
    <source>
        <dbReference type="Google" id="ProtNLM"/>
    </source>
</evidence>
<dbReference type="EMBL" id="JAIRBM010000002">
    <property type="protein sequence ID" value="MBZ6075362.1"/>
    <property type="molecule type" value="Genomic_DNA"/>
</dbReference>
<protein>
    <recommendedName>
        <fullName evidence="4">Peptidase S74 domain-containing protein</fullName>
    </recommendedName>
</protein>
<evidence type="ECO:0000313" key="2">
    <source>
        <dbReference type="EMBL" id="MBZ6075362.1"/>
    </source>
</evidence>
<evidence type="ECO:0000256" key="1">
    <source>
        <dbReference type="SAM" id="SignalP"/>
    </source>
</evidence>
<organism evidence="2 3">
    <name type="scientific">Microvirga puerhi</name>
    <dbReference type="NCBI Taxonomy" id="2876078"/>
    <lineage>
        <taxon>Bacteria</taxon>
        <taxon>Pseudomonadati</taxon>
        <taxon>Pseudomonadota</taxon>
        <taxon>Alphaproteobacteria</taxon>
        <taxon>Hyphomicrobiales</taxon>
        <taxon>Methylobacteriaceae</taxon>
        <taxon>Microvirga</taxon>
    </lineage>
</organism>
<comment type="caution">
    <text evidence="2">The sequence shown here is derived from an EMBL/GenBank/DDBJ whole genome shotgun (WGS) entry which is preliminary data.</text>
</comment>